<evidence type="ECO:0000256" key="2">
    <source>
        <dbReference type="SAM" id="Coils"/>
    </source>
</evidence>
<proteinExistence type="predicted"/>
<feature type="domain" description="GAF" evidence="3">
    <location>
        <begin position="598"/>
        <end position="751"/>
    </location>
</feature>
<keyword evidence="1" id="KW-0378">Hydrolase</keyword>
<keyword evidence="2" id="KW-0175">Coiled coil</keyword>
<evidence type="ECO:0000259" key="3">
    <source>
        <dbReference type="SMART" id="SM00065"/>
    </source>
</evidence>
<dbReference type="EMBL" id="JABANE010000043">
    <property type="protein sequence ID" value="NME69505.1"/>
    <property type="molecule type" value="Genomic_DNA"/>
</dbReference>
<dbReference type="InterPro" id="IPR003018">
    <property type="entry name" value="GAF"/>
</dbReference>
<reference evidence="4 5" key="1">
    <citation type="submission" date="2020-04" db="EMBL/GenBank/DDBJ databases">
        <title>Flammeovirga sp. SR4, a novel species isolated from seawater.</title>
        <authorList>
            <person name="Wang X."/>
        </authorList>
    </citation>
    <scope>NUCLEOTIDE SEQUENCE [LARGE SCALE GENOMIC DNA]</scope>
    <source>
        <strain evidence="4 5">ATCC 23126</strain>
    </source>
</reference>
<dbReference type="Pfam" id="PF13185">
    <property type="entry name" value="GAF_2"/>
    <property type="match status" value="3"/>
</dbReference>
<dbReference type="InterPro" id="IPR036457">
    <property type="entry name" value="PPM-type-like_dom_sf"/>
</dbReference>
<gene>
    <name evidence="4" type="ORF">HHU12_16125</name>
</gene>
<dbReference type="PANTHER" id="PTHR43156">
    <property type="entry name" value="STAGE II SPORULATION PROTEIN E-RELATED"/>
    <property type="match status" value="1"/>
</dbReference>
<evidence type="ECO:0000256" key="1">
    <source>
        <dbReference type="ARBA" id="ARBA00022801"/>
    </source>
</evidence>
<dbReference type="InterPro" id="IPR029016">
    <property type="entry name" value="GAF-like_dom_sf"/>
</dbReference>
<evidence type="ECO:0000313" key="4">
    <source>
        <dbReference type="EMBL" id="NME69505.1"/>
    </source>
</evidence>
<sequence length="1013" mass="113541">MKTGILDQALTIYQDLSKELTLNGLCGKVIELAKSKTIAEKVAVIINDSGNFILKASGLRGKDDISFFESNHLAHADQLPLNVIKQLVSSKNPVAVDLSKVGDKIKADEYIKKSAPSFLNFIPLRVEEELIGFLMLEQTQEVNVTAESLKFIQVIAPQIAILIQNLSKSTPPATSNDKKASPKEGILSKEDLVTLGEIGQVIATTSSVGEMVETVYNKINSIVDAQFLDIGVLNKKEQRLEFPGSFEDGERLPFNFCSLKEENRLATLCFNTRRTVFINDFNKEITNYLPNYVNTAPRIGKKVQSIIYVPIMDKDSVIGVMTVQSSKTNAYTESDVYLVKSLSSYLAIAIDNFQLSKQSKVKDETHLITTKKQEEQLSRAYTTLKSLGEIGQDITSNLSIERIAYTAYESLNNLIDAPLFSIGIYNKDRAVMDIIANIENGEKLPPKAISLDDENKLSILCFKTLKEIVINDLISEYSQHLPNAKLNTDNPDSLPQSVIYLPLIGKEGTLGFITVQNYKLNAFADTDLNVLRNIAIYIGIALDNALTYEGLEEVVSERTAELQQQKNELEENKDKIEQSYKNVQLLSDIGLTLSSSLSTDSVIETVYENVNSLMDATTFGIGIYSHRKQHIEFIGAIEKGKRLPEFIHQMNDESKLSAICLRDNKEIVISDITAEMHNYINEGGKIEQTVGEMPYSIIYLPLRTKEKLIGVITVQSFKKNSYSDLQVNLLRNIAVLSAIAIDNAVQYEKIERQKEELQSTSQKITQSIKYAKQIQGAILPNRTYIKNILPDSFIFHKPKDIVSGDFFWFHESNKRVFVATVDCNSNGVPGAMMSIIGTSLFREIVEVRNITSPDEILDAMNERITVHLNQKINDNQDSLDISLCVIDKKNNTLEFAGANTSMARIIDGKFYIIKGTPASIGGNEEDETSFNKHTFSLDDDAEYFLFTDGYHKQIGGERKEAYGNERFMKMLFNNKGVDMSKKRTAVRRAFNDWMDDELVQTDDVLVLGFKANE</sequence>
<dbReference type="RefSeq" id="WP_169657779.1">
    <property type="nucleotide sequence ID" value="NZ_JABANE010000043.1"/>
</dbReference>
<dbReference type="InterPro" id="IPR052016">
    <property type="entry name" value="Bact_Sigma-Reg"/>
</dbReference>
<dbReference type="Gene3D" id="3.60.40.10">
    <property type="entry name" value="PPM-type phosphatase domain"/>
    <property type="match status" value="1"/>
</dbReference>
<feature type="coiled-coil region" evidence="2">
    <location>
        <begin position="548"/>
        <end position="586"/>
    </location>
</feature>
<comment type="caution">
    <text evidence="4">The sequence shown here is derived from an EMBL/GenBank/DDBJ whole genome shotgun (WGS) entry which is preliminary data.</text>
</comment>
<dbReference type="PANTHER" id="PTHR43156:SF9">
    <property type="entry name" value="HAMP DOMAIN-CONTAINING PROTEIN"/>
    <property type="match status" value="1"/>
</dbReference>
<dbReference type="Pfam" id="PF07228">
    <property type="entry name" value="SpoIIE"/>
    <property type="match status" value="1"/>
</dbReference>
<dbReference type="SUPFAM" id="SSF55781">
    <property type="entry name" value="GAF domain-like"/>
    <property type="match status" value="4"/>
</dbReference>
<evidence type="ECO:0000313" key="5">
    <source>
        <dbReference type="Proteomes" id="UP000576082"/>
    </source>
</evidence>
<feature type="domain" description="GAF" evidence="3">
    <location>
        <begin position="399"/>
        <end position="552"/>
    </location>
</feature>
<organism evidence="4 5">
    <name type="scientific">Flammeovirga aprica JL-4</name>
    <dbReference type="NCBI Taxonomy" id="694437"/>
    <lineage>
        <taxon>Bacteria</taxon>
        <taxon>Pseudomonadati</taxon>
        <taxon>Bacteroidota</taxon>
        <taxon>Cytophagia</taxon>
        <taxon>Cytophagales</taxon>
        <taxon>Flammeovirgaceae</taxon>
        <taxon>Flammeovirga</taxon>
    </lineage>
</organism>
<dbReference type="GO" id="GO:0016791">
    <property type="term" value="F:phosphatase activity"/>
    <property type="evidence" value="ECO:0007669"/>
    <property type="project" value="TreeGrafter"/>
</dbReference>
<feature type="domain" description="GAF" evidence="3">
    <location>
        <begin position="207"/>
        <end position="360"/>
    </location>
</feature>
<dbReference type="Gene3D" id="3.30.450.40">
    <property type="match status" value="4"/>
</dbReference>
<dbReference type="Proteomes" id="UP000576082">
    <property type="component" value="Unassembled WGS sequence"/>
</dbReference>
<dbReference type="AlphaFoldDB" id="A0A7X9XAB8"/>
<accession>A0A7X9XAB8</accession>
<dbReference type="SMART" id="SM00065">
    <property type="entry name" value="GAF"/>
    <property type="match status" value="3"/>
</dbReference>
<name>A0A7X9XAB8_9BACT</name>
<dbReference type="InterPro" id="IPR001932">
    <property type="entry name" value="PPM-type_phosphatase-like_dom"/>
</dbReference>
<protein>
    <submittedName>
        <fullName evidence="4">GAF domain-containing protein</fullName>
    </submittedName>
</protein>
<keyword evidence="5" id="KW-1185">Reference proteome</keyword>